<feature type="compositionally biased region" description="Basic and acidic residues" evidence="1">
    <location>
        <begin position="218"/>
        <end position="233"/>
    </location>
</feature>
<feature type="compositionally biased region" description="Basic and acidic residues" evidence="1">
    <location>
        <begin position="336"/>
        <end position="361"/>
    </location>
</feature>
<accession>A0A937FB58</accession>
<protein>
    <recommendedName>
        <fullName evidence="5">Outer membrane protein beta-barrel domain-containing protein</fullName>
    </recommendedName>
</protein>
<dbReference type="RefSeq" id="WP_202246517.1">
    <property type="nucleotide sequence ID" value="NZ_JAESIY010000015.1"/>
</dbReference>
<feature type="compositionally biased region" description="Polar residues" evidence="1">
    <location>
        <begin position="121"/>
        <end position="136"/>
    </location>
</feature>
<proteinExistence type="predicted"/>
<feature type="compositionally biased region" description="Basic and acidic residues" evidence="1">
    <location>
        <begin position="1"/>
        <end position="20"/>
    </location>
</feature>
<comment type="caution">
    <text evidence="3">The sequence shown here is derived from an EMBL/GenBank/DDBJ whole genome shotgun (WGS) entry which is preliminary data.</text>
</comment>
<feature type="compositionally biased region" description="Basic and acidic residues" evidence="1">
    <location>
        <begin position="310"/>
        <end position="323"/>
    </location>
</feature>
<name>A0A937FB58_9BACT</name>
<dbReference type="AlphaFoldDB" id="A0A937FB58"/>
<feature type="compositionally biased region" description="Polar residues" evidence="1">
    <location>
        <begin position="277"/>
        <end position="288"/>
    </location>
</feature>
<evidence type="ECO:0000313" key="4">
    <source>
        <dbReference type="Proteomes" id="UP000659388"/>
    </source>
</evidence>
<keyword evidence="2" id="KW-0812">Transmembrane</keyword>
<evidence type="ECO:0000256" key="2">
    <source>
        <dbReference type="SAM" id="Phobius"/>
    </source>
</evidence>
<evidence type="ECO:0000313" key="3">
    <source>
        <dbReference type="EMBL" id="MBL3658726.1"/>
    </source>
</evidence>
<keyword evidence="4" id="KW-1185">Reference proteome</keyword>
<reference evidence="3" key="1">
    <citation type="submission" date="2021-01" db="EMBL/GenBank/DDBJ databases">
        <title>Fulvivirga kasyanovii gen. nov., sp nov., a novel member of the phylum Bacteroidetes isolated from seawater in a mussel farm.</title>
        <authorList>
            <person name="Zhao L.-H."/>
            <person name="Wang Z.-J."/>
        </authorList>
    </citation>
    <scope>NUCLEOTIDE SEQUENCE</scope>
    <source>
        <strain evidence="3">2943</strain>
    </source>
</reference>
<sequence length="585" mass="64388">MSQSREEDKFGGHFRDRFESWEDAPPADGWQKLNKSLDAEDNSRKKWYALSVVALLLLIGGGYYLLDSNFINIGGGATTTVMSNSNNDLLLEDVSNTSVSSDQADGDMPSSDCASEENDFANDNISLQTQNEGNESPESDGTVGDIPGNDKGKAAQPPSAEVNESSIFLSNSSNDDKNSKGEKRSKSGINNTKAKSERYTLNAQKTVRGDAYAGNEKIFSEKSETSSEKKTSSEEELVPELVNDASKSDGRRNTAAYFDSNKTSSSAEAGASELKSSKTGNNDSSTSGLEKEDKNSPIISYEENSGIASDDNHNKNSKEEQTIEKSSPLSIPDSLESEKTEELKKEKLKDEELKQEKEEQNKELKHSKWSLLLGADVNYSFKHIIPQNDLLYISSVDNMNELSLKNAGYEISLSARYKLTDRTSISGTVSWLNTRDNTSYTYTPLVADSVEVINVSPDSFDVNTFMNVSHNEVQNSTNYVGLSVGFLHKVRLLSVERSLFADFRLMKVVSSKTDLNKSGHLFDRNSTIGSVQVGVENPINIHRFQMIISPYFELPFSSLYSSKSVYQMKGSRVGVSLGIPLNIGH</sequence>
<keyword evidence="2" id="KW-1133">Transmembrane helix</keyword>
<gene>
    <name evidence="3" type="ORF">JL102_21425</name>
</gene>
<feature type="region of interest" description="Disordered" evidence="1">
    <location>
        <begin position="1"/>
        <end position="29"/>
    </location>
</feature>
<feature type="compositionally biased region" description="Polar residues" evidence="1">
    <location>
        <begin position="187"/>
        <end position="205"/>
    </location>
</feature>
<evidence type="ECO:0000256" key="1">
    <source>
        <dbReference type="SAM" id="MobiDB-lite"/>
    </source>
</evidence>
<keyword evidence="2" id="KW-0472">Membrane</keyword>
<dbReference type="EMBL" id="JAESIY010000015">
    <property type="protein sequence ID" value="MBL3658726.1"/>
    <property type="molecule type" value="Genomic_DNA"/>
</dbReference>
<feature type="region of interest" description="Disordered" evidence="1">
    <location>
        <begin position="96"/>
        <end position="361"/>
    </location>
</feature>
<feature type="compositionally biased region" description="Basic and acidic residues" evidence="1">
    <location>
        <begin position="174"/>
        <end position="185"/>
    </location>
</feature>
<dbReference type="Proteomes" id="UP000659388">
    <property type="component" value="Unassembled WGS sequence"/>
</dbReference>
<organism evidence="3 4">
    <name type="scientific">Fulvivirga sediminis</name>
    <dbReference type="NCBI Taxonomy" id="2803949"/>
    <lineage>
        <taxon>Bacteria</taxon>
        <taxon>Pseudomonadati</taxon>
        <taxon>Bacteroidota</taxon>
        <taxon>Cytophagia</taxon>
        <taxon>Cytophagales</taxon>
        <taxon>Fulvivirgaceae</taxon>
        <taxon>Fulvivirga</taxon>
    </lineage>
</organism>
<feature type="transmembrane region" description="Helical" evidence="2">
    <location>
        <begin position="47"/>
        <end position="66"/>
    </location>
</feature>
<evidence type="ECO:0008006" key="5">
    <source>
        <dbReference type="Google" id="ProtNLM"/>
    </source>
</evidence>